<evidence type="ECO:0000313" key="2">
    <source>
        <dbReference type="Proteomes" id="UP001183794"/>
    </source>
</evidence>
<comment type="caution">
    <text evidence="1">The sequence shown here is derived from an EMBL/GenBank/DDBJ whole genome shotgun (WGS) entry which is preliminary data.</text>
</comment>
<dbReference type="RefSeq" id="WP_310174624.1">
    <property type="nucleotide sequence ID" value="NZ_BAABHE010000002.1"/>
</dbReference>
<proteinExistence type="predicted"/>
<sequence>MLTDTQKLAPELAWPVKFSAGEARALVNRRLKQRTDLKATLYHHPFLGLVFQGQQHRPGWLSSMVRTQQRVELVRAHVLVDLVGGRAYLSDAWKTEDFVALNPGDEPNLISDPEPQVDEATAIGAARSILAGVVLRRRKITAIGALELVETPLRLGKPNWWVTDQSDNGSVEVIVDGITGKHYAFSA</sequence>
<keyword evidence="2" id="KW-1185">Reference proteome</keyword>
<organism evidence="1 2">
    <name type="scientific">Enteractinococcus fodinae</name>
    <dbReference type="NCBI Taxonomy" id="684663"/>
    <lineage>
        <taxon>Bacteria</taxon>
        <taxon>Bacillati</taxon>
        <taxon>Actinomycetota</taxon>
        <taxon>Actinomycetes</taxon>
        <taxon>Micrococcales</taxon>
        <taxon>Micrococcaceae</taxon>
    </lineage>
</organism>
<reference evidence="1 2" key="1">
    <citation type="submission" date="2023-07" db="EMBL/GenBank/DDBJ databases">
        <title>Sequencing the genomes of 1000 actinobacteria strains.</title>
        <authorList>
            <person name="Klenk H.-P."/>
        </authorList>
    </citation>
    <scope>NUCLEOTIDE SEQUENCE [LARGE SCALE GENOMIC DNA]</scope>
    <source>
        <strain evidence="1 2">DSM 22966</strain>
    </source>
</reference>
<protein>
    <submittedName>
        <fullName evidence="1">Uncharacterized protein</fullName>
    </submittedName>
</protein>
<dbReference type="Proteomes" id="UP001183794">
    <property type="component" value="Unassembled WGS sequence"/>
</dbReference>
<evidence type="ECO:0000313" key="1">
    <source>
        <dbReference type="EMBL" id="MDR7347912.1"/>
    </source>
</evidence>
<gene>
    <name evidence="1" type="ORF">J2S62_002169</name>
</gene>
<dbReference type="EMBL" id="JAVDYJ010000001">
    <property type="protein sequence ID" value="MDR7347912.1"/>
    <property type="molecule type" value="Genomic_DNA"/>
</dbReference>
<name>A0ABU2B2R5_9MICC</name>
<accession>A0ABU2B2R5</accession>